<dbReference type="EMBL" id="JBHMCY010000011">
    <property type="protein sequence ID" value="MFB9462739.1"/>
    <property type="molecule type" value="Genomic_DNA"/>
</dbReference>
<dbReference type="PANTHER" id="PTHR43657">
    <property type="entry name" value="TRYPTOPHAN RNA-BINDING ATTENUATOR PROTEIN-LIKE PROTEIN"/>
    <property type="match status" value="1"/>
</dbReference>
<dbReference type="Pfam" id="PF01987">
    <property type="entry name" value="AIM24"/>
    <property type="match status" value="1"/>
</dbReference>
<dbReference type="InterPro" id="IPR036983">
    <property type="entry name" value="AIM24_sf"/>
</dbReference>
<comment type="caution">
    <text evidence="2">The sequence shown here is derived from an EMBL/GenBank/DDBJ whole genome shotgun (WGS) entry which is preliminary data.</text>
</comment>
<keyword evidence="3" id="KW-1185">Reference proteome</keyword>
<gene>
    <name evidence="2" type="ORF">ACFF45_08430</name>
</gene>
<feature type="region of interest" description="Disordered" evidence="1">
    <location>
        <begin position="255"/>
        <end position="275"/>
    </location>
</feature>
<evidence type="ECO:0000256" key="1">
    <source>
        <dbReference type="SAM" id="MobiDB-lite"/>
    </source>
</evidence>
<dbReference type="InterPro" id="IPR016031">
    <property type="entry name" value="Trp_RNA-bd_attenuator-like_dom"/>
</dbReference>
<dbReference type="InterPro" id="IPR002838">
    <property type="entry name" value="AIM24"/>
</dbReference>
<reference evidence="2 3" key="1">
    <citation type="submission" date="2024-09" db="EMBL/GenBank/DDBJ databases">
        <authorList>
            <person name="Sun Q."/>
            <person name="Mori K."/>
        </authorList>
    </citation>
    <scope>NUCLEOTIDE SEQUENCE [LARGE SCALE GENOMIC DNA]</scope>
    <source>
        <strain evidence="2 3">JCM 6917</strain>
    </source>
</reference>
<name>A0ABV5MXI2_9ACTN</name>
<protein>
    <submittedName>
        <fullName evidence="2">AIM24 family protein</fullName>
    </submittedName>
</protein>
<evidence type="ECO:0000313" key="3">
    <source>
        <dbReference type="Proteomes" id="UP001589709"/>
    </source>
</evidence>
<evidence type="ECO:0000313" key="2">
    <source>
        <dbReference type="EMBL" id="MFB9462739.1"/>
    </source>
</evidence>
<sequence length="275" mass="27349">MTLRHEIVGNATQLVVVTLRPGQTVYCEAGTFRFKTTNVTMETRLSAPSGGGAAPGRPKGAAAAGIGGLPRPALGTAVQTGRRAPADESPAFQYLTAQDGEGTAGFAGVLPGELRALELDGTRAWCAQRNAVVAAESTVGFALLDLRGGRTGTAGGEGVALGRLTGRGTVIIAGAGTFVDLNPAGLGGRVEVGAGSLVAFEESVGYGVRRAGGPDRPSLMHAVSGGEGVALATLEGDGSVLLQSTTVQGLATALNRTQGGDRQGPASGFSPTPAG</sequence>
<dbReference type="SUPFAM" id="SSF51219">
    <property type="entry name" value="TRAP-like"/>
    <property type="match status" value="1"/>
</dbReference>
<dbReference type="Gene3D" id="3.60.160.10">
    <property type="entry name" value="Mitochondrial biogenesis AIM24"/>
    <property type="match status" value="1"/>
</dbReference>
<organism evidence="2 3">
    <name type="scientific">Streptomyces cinereospinus</name>
    <dbReference type="NCBI Taxonomy" id="285561"/>
    <lineage>
        <taxon>Bacteria</taxon>
        <taxon>Bacillati</taxon>
        <taxon>Actinomycetota</taxon>
        <taxon>Actinomycetes</taxon>
        <taxon>Kitasatosporales</taxon>
        <taxon>Streptomycetaceae</taxon>
        <taxon>Streptomyces</taxon>
    </lineage>
</organism>
<proteinExistence type="predicted"/>
<accession>A0ABV5MXI2</accession>
<dbReference type="PANTHER" id="PTHR43657:SF1">
    <property type="entry name" value="ALTERED INHERITANCE OF MITOCHONDRIA PROTEIN 24, MITOCHONDRIAL"/>
    <property type="match status" value="1"/>
</dbReference>
<dbReference type="RefSeq" id="WP_381344051.1">
    <property type="nucleotide sequence ID" value="NZ_JBHMCY010000011.1"/>
</dbReference>
<dbReference type="Proteomes" id="UP001589709">
    <property type="component" value="Unassembled WGS sequence"/>
</dbReference>